<dbReference type="Proteomes" id="UP000308600">
    <property type="component" value="Unassembled WGS sequence"/>
</dbReference>
<keyword evidence="2" id="KW-1185">Reference proteome</keyword>
<organism evidence="1 2">
    <name type="scientific">Pluteus cervinus</name>
    <dbReference type="NCBI Taxonomy" id="181527"/>
    <lineage>
        <taxon>Eukaryota</taxon>
        <taxon>Fungi</taxon>
        <taxon>Dikarya</taxon>
        <taxon>Basidiomycota</taxon>
        <taxon>Agaricomycotina</taxon>
        <taxon>Agaricomycetes</taxon>
        <taxon>Agaricomycetidae</taxon>
        <taxon>Agaricales</taxon>
        <taxon>Pluteineae</taxon>
        <taxon>Pluteaceae</taxon>
        <taxon>Pluteus</taxon>
    </lineage>
</organism>
<evidence type="ECO:0000313" key="1">
    <source>
        <dbReference type="EMBL" id="TFK61443.1"/>
    </source>
</evidence>
<accession>A0ACD3A6H4</accession>
<dbReference type="EMBL" id="ML208659">
    <property type="protein sequence ID" value="TFK61443.1"/>
    <property type="molecule type" value="Genomic_DNA"/>
</dbReference>
<name>A0ACD3A6H4_9AGAR</name>
<evidence type="ECO:0000313" key="2">
    <source>
        <dbReference type="Proteomes" id="UP000308600"/>
    </source>
</evidence>
<proteinExistence type="predicted"/>
<sequence length="1218" mass="130258">MDTTSNTAQPLPTPSVLTPDPAHLASTSMGYLSEDIVMNLPLLPDEPTLDMLSVSFMIVASLGGAAGAQLFEFWVVRLWGACLVHFHHFSGLAMAHGQESRPLIAVPTRLRALVYWAVHCALSHWAMLVLTRQSTFTSILVNIRTTLWAFRVWTFFFGFIALSGYIYGRFSIALIAFRDQSVIGEGTTVSQDDAINEGRQGTHSPSLPGGTRTEQSSRPYPWLEPVFKTVSPLSPPGGELPVSRHLPLRPRAHTEHTPSSISKRKTVPRPSPRPIGSFPSLVVADSATGTPRTVSCVDTEEATSSKSEKLSSHSSAPELPSLSKSWGWEDSVAQEDNELDPQEEDRSGHELMESDSLGSEYPSTPEVTGSNPADGELPAPGTQSSTFTLASSPVFLASSLPRVASASSSSDELVLELFSPKVRSLSRRGSPDNNETTLLDGTQPQTLWVEPIDTIASIAPPEPLMPTIIGAWTDEGGPSAISDMLELQKGDSETEPSCSIEGKEQELHLQQQSSLPALERVLSSQSESLSLLPLTPVSNFEDTGSVASLGTPVISIVEEETCKVWIPKLLYKASIVEACIDEDLASPTSAPAESPSFCLEEARVAVSEDPAPVTPQVIDTPVPQGDECSSEPPSEVYPDHAIRELQAQVLAETTGPLLALLTSAPSLTPKTSEKSLNVDQMKVPQRDSLRKRFLEATAANQGSKMTAKQSLLALFRPTSDEEKGPSNDGVTPPSSREGPSIDDLSIECPEPAPAGFDKPAATGQEEKDIVIRSPMIVLYSPISDSEELATEILQPANEIRKPVSTCKGSCSAERLAPGYGLNILPSTPLATSETKTRICQDTDEIVPPKPRRPVVRPANGPLATTQPQSTAQDSTTGTFPHQGRTGTRNSKQSEGVRPSAWPKPVSPPRETKASGVPQAGSASPIKEDVRPSALSGSRAQESGTKAQGSRFLPPKTPKKPLASFVTPPVAQVAVSCVSAERANADVGTAPQQLESSGSTCDIVGSPAYLRSQAWALAEPATTEGGLKSRASLTSLKSWAEKYNVQVKTKLRVIRSMEDLTEALADLDLSLKPDPIGFGRATTSPATVQQGTSKPPATTQARLARLESIEVPRTEPVAIPKAKRDRSDSTFSLNSAVPRVKYNAGRSGMDSDSDSDESERRWESDSSTSSLSYMTISGGSKESIGNGRDAGDESERGFLGYKHQHLSTKEACDWEASGP</sequence>
<reference evidence="1 2" key="1">
    <citation type="journal article" date="2019" name="Nat. Ecol. Evol.">
        <title>Megaphylogeny resolves global patterns of mushroom evolution.</title>
        <authorList>
            <person name="Varga T."/>
            <person name="Krizsan K."/>
            <person name="Foldi C."/>
            <person name="Dima B."/>
            <person name="Sanchez-Garcia M."/>
            <person name="Sanchez-Ramirez S."/>
            <person name="Szollosi G.J."/>
            <person name="Szarkandi J.G."/>
            <person name="Papp V."/>
            <person name="Albert L."/>
            <person name="Andreopoulos W."/>
            <person name="Angelini C."/>
            <person name="Antonin V."/>
            <person name="Barry K.W."/>
            <person name="Bougher N.L."/>
            <person name="Buchanan P."/>
            <person name="Buyck B."/>
            <person name="Bense V."/>
            <person name="Catcheside P."/>
            <person name="Chovatia M."/>
            <person name="Cooper J."/>
            <person name="Damon W."/>
            <person name="Desjardin D."/>
            <person name="Finy P."/>
            <person name="Geml J."/>
            <person name="Haridas S."/>
            <person name="Hughes K."/>
            <person name="Justo A."/>
            <person name="Karasinski D."/>
            <person name="Kautmanova I."/>
            <person name="Kiss B."/>
            <person name="Kocsube S."/>
            <person name="Kotiranta H."/>
            <person name="LaButti K.M."/>
            <person name="Lechner B.E."/>
            <person name="Liimatainen K."/>
            <person name="Lipzen A."/>
            <person name="Lukacs Z."/>
            <person name="Mihaltcheva S."/>
            <person name="Morgado L.N."/>
            <person name="Niskanen T."/>
            <person name="Noordeloos M.E."/>
            <person name="Ohm R.A."/>
            <person name="Ortiz-Santana B."/>
            <person name="Ovrebo C."/>
            <person name="Racz N."/>
            <person name="Riley R."/>
            <person name="Savchenko A."/>
            <person name="Shiryaev A."/>
            <person name="Soop K."/>
            <person name="Spirin V."/>
            <person name="Szebenyi C."/>
            <person name="Tomsovsky M."/>
            <person name="Tulloss R.E."/>
            <person name="Uehling J."/>
            <person name="Grigoriev I.V."/>
            <person name="Vagvolgyi C."/>
            <person name="Papp T."/>
            <person name="Martin F.M."/>
            <person name="Miettinen O."/>
            <person name="Hibbett D.S."/>
            <person name="Nagy L.G."/>
        </authorList>
    </citation>
    <scope>NUCLEOTIDE SEQUENCE [LARGE SCALE GENOMIC DNA]</scope>
    <source>
        <strain evidence="1 2">NL-1719</strain>
    </source>
</reference>
<protein>
    <submittedName>
        <fullName evidence="1">Uncharacterized protein</fullName>
    </submittedName>
</protein>
<gene>
    <name evidence="1" type="ORF">BDN72DRAFT_965163</name>
</gene>